<dbReference type="Proteomes" id="UP001154282">
    <property type="component" value="Unassembled WGS sequence"/>
</dbReference>
<evidence type="ECO:0000313" key="8">
    <source>
        <dbReference type="EMBL" id="CAI0381296.1"/>
    </source>
</evidence>
<keyword evidence="9" id="KW-1185">Reference proteome</keyword>
<dbReference type="FunFam" id="2.20.25.80:FF:000003">
    <property type="entry name" value="WRKY transcription factor 57"/>
    <property type="match status" value="1"/>
</dbReference>
<comment type="caution">
    <text evidence="8">The sequence shown here is derived from an EMBL/GenBank/DDBJ whole genome shotgun (WGS) entry which is preliminary data.</text>
</comment>
<keyword evidence="3" id="KW-0238">DNA-binding</keyword>
<dbReference type="InterPro" id="IPR044810">
    <property type="entry name" value="WRKY_plant"/>
</dbReference>
<dbReference type="Pfam" id="PF03106">
    <property type="entry name" value="WRKY"/>
    <property type="match status" value="1"/>
</dbReference>
<evidence type="ECO:0000256" key="2">
    <source>
        <dbReference type="ARBA" id="ARBA00023015"/>
    </source>
</evidence>
<evidence type="ECO:0000256" key="5">
    <source>
        <dbReference type="ARBA" id="ARBA00023242"/>
    </source>
</evidence>
<dbReference type="GO" id="GO:0043565">
    <property type="term" value="F:sequence-specific DNA binding"/>
    <property type="evidence" value="ECO:0007669"/>
    <property type="project" value="InterPro"/>
</dbReference>
<evidence type="ECO:0000259" key="7">
    <source>
        <dbReference type="PROSITE" id="PS50811"/>
    </source>
</evidence>
<dbReference type="GO" id="GO:0005634">
    <property type="term" value="C:nucleus"/>
    <property type="evidence" value="ECO:0007669"/>
    <property type="project" value="UniProtKB-SubCell"/>
</dbReference>
<evidence type="ECO:0000313" key="9">
    <source>
        <dbReference type="Proteomes" id="UP001154282"/>
    </source>
</evidence>
<dbReference type="PANTHER" id="PTHR31221">
    <property type="entry name" value="WRKY TRANSCRIPTION FACTOR PROTEIN 1-RELATED"/>
    <property type="match status" value="1"/>
</dbReference>
<proteinExistence type="predicted"/>
<dbReference type="SMART" id="SM00774">
    <property type="entry name" value="WRKY"/>
    <property type="match status" value="1"/>
</dbReference>
<dbReference type="Gene3D" id="2.20.25.80">
    <property type="entry name" value="WRKY domain"/>
    <property type="match status" value="1"/>
</dbReference>
<evidence type="ECO:0000256" key="1">
    <source>
        <dbReference type="ARBA" id="ARBA00004123"/>
    </source>
</evidence>
<dbReference type="PANTHER" id="PTHR31221:SF83">
    <property type="entry name" value="WRKY TRANSCRIPTION FACTOR 75-RELATED"/>
    <property type="match status" value="1"/>
</dbReference>
<evidence type="ECO:0000256" key="3">
    <source>
        <dbReference type="ARBA" id="ARBA00023125"/>
    </source>
</evidence>
<feature type="compositionally biased region" description="Basic and acidic residues" evidence="6">
    <location>
        <begin position="66"/>
        <end position="76"/>
    </location>
</feature>
<keyword evidence="2" id="KW-0805">Transcription regulation</keyword>
<accession>A0AAV0H8B9</accession>
<dbReference type="PROSITE" id="PS50811">
    <property type="entry name" value="WRKY"/>
    <property type="match status" value="1"/>
</dbReference>
<sequence>MEMNYTMSLFPAFISSSSAAHSAEDYDHHQLALTADGGGGGGGLMMVQSDRTTAEEDQAPRGCSNLDDHQVGASGAERKEMAGVVKKKKKGVLVNKKKTKKSKYAFQTRSHVDILDDGYRWRKYGQKAVKNNKFPRSYYKCTYGECNVKKQVQRLTNDEGVVVTTYEGMHSHPISKHMDNFEHILNQMHLFTASV</sequence>
<keyword evidence="4" id="KW-0804">Transcription</keyword>
<dbReference type="InterPro" id="IPR036576">
    <property type="entry name" value="WRKY_dom_sf"/>
</dbReference>
<reference evidence="8" key="1">
    <citation type="submission" date="2022-08" db="EMBL/GenBank/DDBJ databases">
        <authorList>
            <person name="Gutierrez-Valencia J."/>
        </authorList>
    </citation>
    <scope>NUCLEOTIDE SEQUENCE</scope>
</reference>
<dbReference type="InterPro" id="IPR003657">
    <property type="entry name" value="WRKY_dom"/>
</dbReference>
<dbReference type="EMBL" id="CAMGYJ010000002">
    <property type="protein sequence ID" value="CAI0381296.1"/>
    <property type="molecule type" value="Genomic_DNA"/>
</dbReference>
<gene>
    <name evidence="8" type="ORF">LITE_LOCUS3083</name>
</gene>
<name>A0AAV0H8B9_9ROSI</name>
<evidence type="ECO:0000256" key="6">
    <source>
        <dbReference type="SAM" id="MobiDB-lite"/>
    </source>
</evidence>
<dbReference type="AlphaFoldDB" id="A0AAV0H8B9"/>
<organism evidence="8 9">
    <name type="scientific">Linum tenue</name>
    <dbReference type="NCBI Taxonomy" id="586396"/>
    <lineage>
        <taxon>Eukaryota</taxon>
        <taxon>Viridiplantae</taxon>
        <taxon>Streptophyta</taxon>
        <taxon>Embryophyta</taxon>
        <taxon>Tracheophyta</taxon>
        <taxon>Spermatophyta</taxon>
        <taxon>Magnoliopsida</taxon>
        <taxon>eudicotyledons</taxon>
        <taxon>Gunneridae</taxon>
        <taxon>Pentapetalae</taxon>
        <taxon>rosids</taxon>
        <taxon>fabids</taxon>
        <taxon>Malpighiales</taxon>
        <taxon>Linaceae</taxon>
        <taxon>Linum</taxon>
    </lineage>
</organism>
<keyword evidence="5" id="KW-0539">Nucleus</keyword>
<comment type="subcellular location">
    <subcellularLocation>
        <location evidence="1">Nucleus</location>
    </subcellularLocation>
</comment>
<dbReference type="SUPFAM" id="SSF118290">
    <property type="entry name" value="WRKY DNA-binding domain"/>
    <property type="match status" value="1"/>
</dbReference>
<feature type="region of interest" description="Disordered" evidence="6">
    <location>
        <begin position="51"/>
        <end position="76"/>
    </location>
</feature>
<evidence type="ECO:0000256" key="4">
    <source>
        <dbReference type="ARBA" id="ARBA00023163"/>
    </source>
</evidence>
<dbReference type="GO" id="GO:0003700">
    <property type="term" value="F:DNA-binding transcription factor activity"/>
    <property type="evidence" value="ECO:0007669"/>
    <property type="project" value="InterPro"/>
</dbReference>
<feature type="domain" description="WRKY" evidence="7">
    <location>
        <begin position="110"/>
        <end position="175"/>
    </location>
</feature>
<protein>
    <recommendedName>
        <fullName evidence="7">WRKY domain-containing protein</fullName>
    </recommendedName>
</protein>